<dbReference type="PANTHER" id="PTHR31286:SF99">
    <property type="entry name" value="DUF4283 DOMAIN-CONTAINING PROTEIN"/>
    <property type="match status" value="1"/>
</dbReference>
<evidence type="ECO:0000313" key="4">
    <source>
        <dbReference type="Proteomes" id="UP000593576"/>
    </source>
</evidence>
<dbReference type="AlphaFoldDB" id="A0A7J9N5B6"/>
<keyword evidence="1" id="KW-0479">Metal-binding</keyword>
<evidence type="ECO:0000259" key="2">
    <source>
        <dbReference type="PROSITE" id="PS50158"/>
    </source>
</evidence>
<evidence type="ECO:0000256" key="1">
    <source>
        <dbReference type="PROSITE-ProRule" id="PRU00047"/>
    </source>
</evidence>
<name>A0A7J9N5B6_GOSSC</name>
<dbReference type="Proteomes" id="UP000593576">
    <property type="component" value="Unassembled WGS sequence"/>
</dbReference>
<dbReference type="InterPro" id="IPR001878">
    <property type="entry name" value="Znf_CCHC"/>
</dbReference>
<dbReference type="InterPro" id="IPR040256">
    <property type="entry name" value="At4g02000-like"/>
</dbReference>
<reference evidence="3 4" key="1">
    <citation type="journal article" date="2019" name="Genome Biol. Evol.">
        <title>Insights into the evolution of the New World diploid cottons (Gossypium, subgenus Houzingenia) based on genome sequencing.</title>
        <authorList>
            <person name="Grover C.E."/>
            <person name="Arick M.A. 2nd"/>
            <person name="Thrash A."/>
            <person name="Conover J.L."/>
            <person name="Sanders W.S."/>
            <person name="Peterson D.G."/>
            <person name="Frelichowski J.E."/>
            <person name="Scheffler J.A."/>
            <person name="Scheffler B.E."/>
            <person name="Wendel J.F."/>
        </authorList>
    </citation>
    <scope>NUCLEOTIDE SEQUENCE [LARGE SCALE GENOMIC DNA]</scope>
    <source>
        <strain evidence="3">1</strain>
        <tissue evidence="3">Leaf</tissue>
    </source>
</reference>
<dbReference type="PROSITE" id="PS50158">
    <property type="entry name" value="ZF_CCHC"/>
    <property type="match status" value="1"/>
</dbReference>
<comment type="caution">
    <text evidence="3">The sequence shown here is derived from an EMBL/GenBank/DDBJ whole genome shotgun (WGS) entry which is preliminary data.</text>
</comment>
<keyword evidence="1" id="KW-0863">Zinc-finger</keyword>
<evidence type="ECO:0000313" key="3">
    <source>
        <dbReference type="EMBL" id="MBA0878286.1"/>
    </source>
</evidence>
<gene>
    <name evidence="3" type="ORF">Goshw_011633</name>
</gene>
<dbReference type="EMBL" id="JABFAF010271084">
    <property type="protein sequence ID" value="MBA0878286.1"/>
    <property type="molecule type" value="Genomic_DNA"/>
</dbReference>
<accession>A0A7J9N5B6</accession>
<dbReference type="GO" id="GO:0003676">
    <property type="term" value="F:nucleic acid binding"/>
    <property type="evidence" value="ECO:0007669"/>
    <property type="project" value="InterPro"/>
</dbReference>
<dbReference type="GO" id="GO:0008270">
    <property type="term" value="F:zinc ion binding"/>
    <property type="evidence" value="ECO:0007669"/>
    <property type="project" value="UniProtKB-KW"/>
</dbReference>
<dbReference type="OrthoDB" id="1001704at2759"/>
<keyword evidence="1" id="KW-0862">Zinc</keyword>
<feature type="domain" description="CCHC-type" evidence="2">
    <location>
        <begin position="223"/>
        <end position="236"/>
    </location>
</feature>
<proteinExistence type="predicted"/>
<sequence>MNEPLPTGDFVMGASDIVSNSDVGWATKKARRWPDMPPDVEDPTVDGNVRKVQSPKTPKASYKSMLMGSATLLMQIDNFEENFELLDGYVMTEVVDGIPSITFSVRVQKFIERKMGRTIVVKLLGRKIGFNALLNKDDDDYHKILTWGSWVIYGQYLMVRPWSPNFSTSQNEVDIQVFWVRLPGLPKGYYSSFLIWAIRKAIGLVKRNGCVQQIEYESLSIVCFKCGLYGHNSKLCLTQKVLSPESESGKFIPVVEEAGGNPHVQMGSRILKPNNSNVGSFNYVGPNVSVDNVTMSQIYVSGRNGNTSFKPVIVHSNLDKEKHKAVQATAKENASIILERENSVFLFGDMDNGRLRSSVHALGEGDFQRDKPPDGRLVVHHPDTVELLEAIEWIVKQLERDTAGDVMADDRFGWAERYGG</sequence>
<organism evidence="3 4">
    <name type="scientific">Gossypium schwendimanii</name>
    <name type="common">Cotton</name>
    <dbReference type="NCBI Taxonomy" id="34291"/>
    <lineage>
        <taxon>Eukaryota</taxon>
        <taxon>Viridiplantae</taxon>
        <taxon>Streptophyta</taxon>
        <taxon>Embryophyta</taxon>
        <taxon>Tracheophyta</taxon>
        <taxon>Spermatophyta</taxon>
        <taxon>Magnoliopsida</taxon>
        <taxon>eudicotyledons</taxon>
        <taxon>Gunneridae</taxon>
        <taxon>Pentapetalae</taxon>
        <taxon>rosids</taxon>
        <taxon>malvids</taxon>
        <taxon>Malvales</taxon>
        <taxon>Malvaceae</taxon>
        <taxon>Malvoideae</taxon>
        <taxon>Gossypium</taxon>
    </lineage>
</organism>
<dbReference type="PANTHER" id="PTHR31286">
    <property type="entry name" value="GLYCINE-RICH CELL WALL STRUCTURAL PROTEIN 1.8-LIKE"/>
    <property type="match status" value="1"/>
</dbReference>
<protein>
    <recommendedName>
        <fullName evidence="2">CCHC-type domain-containing protein</fullName>
    </recommendedName>
</protein>
<keyword evidence="4" id="KW-1185">Reference proteome</keyword>